<protein>
    <submittedName>
        <fullName evidence="4">HTH OST-type domain-containing protein</fullName>
    </submittedName>
</protein>
<dbReference type="Proteomes" id="UP000050761">
    <property type="component" value="Unassembled WGS sequence"/>
</dbReference>
<dbReference type="WBParaSite" id="HPBE_0002411201-mRNA-1">
    <property type="protein sequence ID" value="HPBE_0002411201-mRNA-1"/>
    <property type="gene ID" value="HPBE_0002411201"/>
</dbReference>
<evidence type="ECO:0000313" key="4">
    <source>
        <dbReference type="WBParaSite" id="HPBE_0002411201-mRNA-1"/>
    </source>
</evidence>
<feature type="compositionally biased region" description="Pro residues" evidence="1">
    <location>
        <begin position="161"/>
        <end position="170"/>
    </location>
</feature>
<name>A0A183GN42_HELPZ</name>
<keyword evidence="3" id="KW-1185">Reference proteome</keyword>
<reference evidence="4" key="2">
    <citation type="submission" date="2019-09" db="UniProtKB">
        <authorList>
            <consortium name="WormBaseParasite"/>
        </authorList>
    </citation>
    <scope>IDENTIFICATION</scope>
</reference>
<accession>A0A3P8CTF5</accession>
<evidence type="ECO:0000313" key="3">
    <source>
        <dbReference type="Proteomes" id="UP000050761"/>
    </source>
</evidence>
<dbReference type="EMBL" id="UZAH01035856">
    <property type="protein sequence ID" value="VDP42887.1"/>
    <property type="molecule type" value="Genomic_DNA"/>
</dbReference>
<reference evidence="2 3" key="1">
    <citation type="submission" date="2018-11" db="EMBL/GenBank/DDBJ databases">
        <authorList>
            <consortium name="Pathogen Informatics"/>
        </authorList>
    </citation>
    <scope>NUCLEOTIDE SEQUENCE [LARGE SCALE GENOMIC DNA]</scope>
</reference>
<accession>A0A183GN42</accession>
<feature type="region of interest" description="Disordered" evidence="1">
    <location>
        <begin position="160"/>
        <end position="201"/>
    </location>
</feature>
<evidence type="ECO:0000256" key="1">
    <source>
        <dbReference type="SAM" id="MobiDB-lite"/>
    </source>
</evidence>
<gene>
    <name evidence="2" type="ORF">HPBE_LOCUS24111</name>
</gene>
<dbReference type="AlphaFoldDB" id="A0A183GN42"/>
<sequence length="201" mass="23052">MLVDVALRGVLIDPVLEKYPFRAKVRHLPLEERKVKYFACVCYNVLTIKEKYEEEIRRLLGSPHPSHAARLNPEKIQEEKADIPPTKNAVVTWSEVQMTYDIGKGALSQRAFKRCNRSRPDPWRRYGALRKLHEIGGIGCTPPNQTGIRIHQKFYIIDPGSTPPPPPLHPPITSIDEYGTPDVLLNPKKRKNRDLHHEKAD</sequence>
<evidence type="ECO:0000313" key="2">
    <source>
        <dbReference type="EMBL" id="VDP42887.1"/>
    </source>
</evidence>
<proteinExistence type="predicted"/>
<organism evidence="3 4">
    <name type="scientific">Heligmosomoides polygyrus</name>
    <name type="common">Parasitic roundworm</name>
    <dbReference type="NCBI Taxonomy" id="6339"/>
    <lineage>
        <taxon>Eukaryota</taxon>
        <taxon>Metazoa</taxon>
        <taxon>Ecdysozoa</taxon>
        <taxon>Nematoda</taxon>
        <taxon>Chromadorea</taxon>
        <taxon>Rhabditida</taxon>
        <taxon>Rhabditina</taxon>
        <taxon>Rhabditomorpha</taxon>
        <taxon>Strongyloidea</taxon>
        <taxon>Heligmosomidae</taxon>
        <taxon>Heligmosomoides</taxon>
    </lineage>
</organism>
<dbReference type="OrthoDB" id="5832592at2759"/>